<protein>
    <submittedName>
        <fullName evidence="1">Uncharacterized protein</fullName>
    </submittedName>
</protein>
<accession>A0ABQ0DIG7</accession>
<sequence length="69" mass="8788">MIKEEDNIENEKIRELNRKKKKKEIDIEYIKELIKKSKRKEIKECRYIGYYFNKELCEEIIRYIDEKWE</sequence>
<keyword evidence="2" id="KW-1185">Reference proteome</keyword>
<evidence type="ECO:0000313" key="2">
    <source>
        <dbReference type="Proteomes" id="UP001628156"/>
    </source>
</evidence>
<proteinExistence type="predicted"/>
<reference evidence="1 2" key="1">
    <citation type="journal article" date="2019" name="PLoS Negl. Trop. Dis.">
        <title>Whole genome sequencing of Entamoeba nuttalli reveals mammalian host-related molecular signatures and a novel octapeptide-repeat surface protein.</title>
        <authorList>
            <person name="Tanaka M."/>
            <person name="Makiuchi T."/>
            <person name="Komiyama T."/>
            <person name="Shiina T."/>
            <person name="Osaki K."/>
            <person name="Tachibana H."/>
        </authorList>
    </citation>
    <scope>NUCLEOTIDE SEQUENCE [LARGE SCALE GENOMIC DNA]</scope>
    <source>
        <strain evidence="1 2">P19-061405</strain>
    </source>
</reference>
<gene>
    <name evidence="1" type="ORF">ENUP19_0121G0002</name>
</gene>
<evidence type="ECO:0000313" key="1">
    <source>
        <dbReference type="EMBL" id="GAB1222654.1"/>
    </source>
</evidence>
<organism evidence="1 2">
    <name type="scientific">Entamoeba nuttalli</name>
    <dbReference type="NCBI Taxonomy" id="412467"/>
    <lineage>
        <taxon>Eukaryota</taxon>
        <taxon>Amoebozoa</taxon>
        <taxon>Evosea</taxon>
        <taxon>Archamoebae</taxon>
        <taxon>Mastigamoebida</taxon>
        <taxon>Entamoebidae</taxon>
        <taxon>Entamoeba</taxon>
    </lineage>
</organism>
<name>A0ABQ0DIG7_9EUKA</name>
<dbReference type="Proteomes" id="UP001628156">
    <property type="component" value="Unassembled WGS sequence"/>
</dbReference>
<comment type="caution">
    <text evidence="1">The sequence shown here is derived from an EMBL/GenBank/DDBJ whole genome shotgun (WGS) entry which is preliminary data.</text>
</comment>
<dbReference type="EMBL" id="BAAFRS010000121">
    <property type="protein sequence ID" value="GAB1222654.1"/>
    <property type="molecule type" value="Genomic_DNA"/>
</dbReference>